<evidence type="ECO:0000313" key="7">
    <source>
        <dbReference type="EMBL" id="MFD0857317.1"/>
    </source>
</evidence>
<evidence type="ECO:0000256" key="5">
    <source>
        <dbReference type="SAM" id="Phobius"/>
    </source>
</evidence>
<feature type="transmembrane region" description="Helical" evidence="5">
    <location>
        <begin position="39"/>
        <end position="62"/>
    </location>
</feature>
<dbReference type="PANTHER" id="PTHR23501:SF1">
    <property type="entry name" value="TRANSPORT PROTEIN HSRA-RELATED"/>
    <property type="match status" value="1"/>
</dbReference>
<feature type="domain" description="Major facilitator superfamily (MFS) profile" evidence="6">
    <location>
        <begin position="36"/>
        <end position="129"/>
    </location>
</feature>
<reference evidence="8" key="1">
    <citation type="journal article" date="2019" name="Int. J. Syst. Evol. Microbiol.">
        <title>The Global Catalogue of Microorganisms (GCM) 10K type strain sequencing project: providing services to taxonomists for standard genome sequencing and annotation.</title>
        <authorList>
            <consortium name="The Broad Institute Genomics Platform"/>
            <consortium name="The Broad Institute Genome Sequencing Center for Infectious Disease"/>
            <person name="Wu L."/>
            <person name="Ma J."/>
        </authorList>
    </citation>
    <scope>NUCLEOTIDE SEQUENCE [LARGE SCALE GENOMIC DNA]</scope>
    <source>
        <strain evidence="8">JCM 31696</strain>
    </source>
</reference>
<dbReference type="PROSITE" id="PS50850">
    <property type="entry name" value="MFS"/>
    <property type="match status" value="1"/>
</dbReference>
<dbReference type="InterPro" id="IPR020846">
    <property type="entry name" value="MFS_dom"/>
</dbReference>
<name>A0ABW3CU55_9ACTN</name>
<sequence>MGSKQWVCGLLADWLSHYFKLVGSNDDAFDAVLLRTVGVVLLGGLLGILSSTMVAVGLGTLATEFGASLSTVGWVSTGFLLAVTATIPFTTWAVDRFGGRRLWLAGLGLFVIGAVGAGLAWDVGSLVFF</sequence>
<keyword evidence="8" id="KW-1185">Reference proteome</keyword>
<gene>
    <name evidence="7" type="ORF">ACFQ07_34255</name>
</gene>
<organism evidence="7 8">
    <name type="scientific">Actinomadura adrarensis</name>
    <dbReference type="NCBI Taxonomy" id="1819600"/>
    <lineage>
        <taxon>Bacteria</taxon>
        <taxon>Bacillati</taxon>
        <taxon>Actinomycetota</taxon>
        <taxon>Actinomycetes</taxon>
        <taxon>Streptosporangiales</taxon>
        <taxon>Thermomonosporaceae</taxon>
        <taxon>Actinomadura</taxon>
    </lineage>
</organism>
<evidence type="ECO:0000313" key="8">
    <source>
        <dbReference type="Proteomes" id="UP001597083"/>
    </source>
</evidence>
<feature type="non-terminal residue" evidence="7">
    <location>
        <position position="129"/>
    </location>
</feature>
<keyword evidence="3 5" id="KW-1133">Transmembrane helix</keyword>
<comment type="caution">
    <text evidence="7">The sequence shown here is derived from an EMBL/GenBank/DDBJ whole genome shotgun (WGS) entry which is preliminary data.</text>
</comment>
<dbReference type="InterPro" id="IPR036259">
    <property type="entry name" value="MFS_trans_sf"/>
</dbReference>
<dbReference type="SUPFAM" id="SSF103473">
    <property type="entry name" value="MFS general substrate transporter"/>
    <property type="match status" value="1"/>
</dbReference>
<dbReference type="Proteomes" id="UP001597083">
    <property type="component" value="Unassembled WGS sequence"/>
</dbReference>
<evidence type="ECO:0000256" key="1">
    <source>
        <dbReference type="ARBA" id="ARBA00004651"/>
    </source>
</evidence>
<keyword evidence="2 5" id="KW-0812">Transmembrane</keyword>
<feature type="transmembrane region" description="Helical" evidence="5">
    <location>
        <begin position="74"/>
        <end position="94"/>
    </location>
</feature>
<dbReference type="PANTHER" id="PTHR23501">
    <property type="entry name" value="MAJOR FACILITATOR SUPERFAMILY"/>
    <property type="match status" value="1"/>
</dbReference>
<proteinExistence type="predicted"/>
<keyword evidence="4 5" id="KW-0472">Membrane</keyword>
<dbReference type="Gene3D" id="1.20.1720.10">
    <property type="entry name" value="Multidrug resistance protein D"/>
    <property type="match status" value="1"/>
</dbReference>
<evidence type="ECO:0000256" key="3">
    <source>
        <dbReference type="ARBA" id="ARBA00022989"/>
    </source>
</evidence>
<evidence type="ECO:0000256" key="2">
    <source>
        <dbReference type="ARBA" id="ARBA00022692"/>
    </source>
</evidence>
<dbReference type="EMBL" id="JBHTIR010004401">
    <property type="protein sequence ID" value="MFD0857317.1"/>
    <property type="molecule type" value="Genomic_DNA"/>
</dbReference>
<dbReference type="Pfam" id="PF07690">
    <property type="entry name" value="MFS_1"/>
    <property type="match status" value="1"/>
</dbReference>
<feature type="transmembrane region" description="Helical" evidence="5">
    <location>
        <begin position="101"/>
        <end position="121"/>
    </location>
</feature>
<evidence type="ECO:0000259" key="6">
    <source>
        <dbReference type="PROSITE" id="PS50850"/>
    </source>
</evidence>
<protein>
    <submittedName>
        <fullName evidence="7">MFS transporter</fullName>
    </submittedName>
</protein>
<evidence type="ECO:0000256" key="4">
    <source>
        <dbReference type="ARBA" id="ARBA00023136"/>
    </source>
</evidence>
<comment type="subcellular location">
    <subcellularLocation>
        <location evidence="1">Cell membrane</location>
        <topology evidence="1">Multi-pass membrane protein</topology>
    </subcellularLocation>
</comment>
<dbReference type="InterPro" id="IPR011701">
    <property type="entry name" value="MFS"/>
</dbReference>
<accession>A0ABW3CU55</accession>